<evidence type="ECO:0000313" key="2">
    <source>
        <dbReference type="Proteomes" id="UP000254808"/>
    </source>
</evidence>
<evidence type="ECO:0000313" key="1">
    <source>
        <dbReference type="EMBL" id="AXI99871.1"/>
    </source>
</evidence>
<proteinExistence type="predicted"/>
<organism evidence="1 2">
    <name type="scientific">Cyclonatronum proteinivorum</name>
    <dbReference type="NCBI Taxonomy" id="1457365"/>
    <lineage>
        <taxon>Bacteria</taxon>
        <taxon>Pseudomonadati</taxon>
        <taxon>Balneolota</taxon>
        <taxon>Balneolia</taxon>
        <taxon>Balneolales</taxon>
        <taxon>Cyclonatronaceae</taxon>
        <taxon>Cyclonatronum</taxon>
    </lineage>
</organism>
<dbReference type="KEGG" id="cprv:CYPRO_0587"/>
<dbReference type="AlphaFoldDB" id="A0A345UHC0"/>
<gene>
    <name evidence="1" type="ORF">CYPRO_0587</name>
</gene>
<dbReference type="Proteomes" id="UP000254808">
    <property type="component" value="Chromosome"/>
</dbReference>
<accession>A0A345UHC0</accession>
<protein>
    <recommendedName>
        <fullName evidence="3">HEPN domain-containing protein</fullName>
    </recommendedName>
</protein>
<name>A0A345UHC0_9BACT</name>
<dbReference type="EMBL" id="CP027806">
    <property type="protein sequence ID" value="AXI99871.1"/>
    <property type="molecule type" value="Genomic_DNA"/>
</dbReference>
<sequence>MDRVEACTDYIAADDIQAAVKWAQGAFELCQQLAAHHNRAEWYPSSEDLKSEKSYTEIIG</sequence>
<dbReference type="RefSeq" id="WP_164682388.1">
    <property type="nucleotide sequence ID" value="NZ_CP027806.1"/>
</dbReference>
<reference evidence="1 2" key="1">
    <citation type="submission" date="2018-03" db="EMBL/GenBank/DDBJ databases">
        <title>Phenotypic and genomic properties of Cyclonatronum proteinivorum gen. nov., sp. nov., a haloalkaliphilic bacteroidete from soda lakes possessing Na+-translocating rhodopsin.</title>
        <authorList>
            <person name="Toshchakov S.V."/>
            <person name="Korzhenkov A."/>
            <person name="Samarov N.I."/>
            <person name="Kublanov I.V."/>
            <person name="Muntyan M.S."/>
            <person name="Sorokin D.Y."/>
        </authorList>
    </citation>
    <scope>NUCLEOTIDE SEQUENCE [LARGE SCALE GENOMIC DNA]</scope>
    <source>
        <strain evidence="1 2">Omega</strain>
    </source>
</reference>
<keyword evidence="2" id="KW-1185">Reference proteome</keyword>
<evidence type="ECO:0008006" key="3">
    <source>
        <dbReference type="Google" id="ProtNLM"/>
    </source>
</evidence>